<feature type="non-terminal residue" evidence="1">
    <location>
        <position position="1"/>
    </location>
</feature>
<reference evidence="1 2" key="1">
    <citation type="journal article" date="2020" name="IScience">
        <title>Genome Sequencing of the Endangered Kingdonia uniflora (Circaeasteraceae, Ranunculales) Reveals Potential Mechanisms of Evolutionary Specialization.</title>
        <authorList>
            <person name="Sun Y."/>
            <person name="Deng T."/>
            <person name="Zhang A."/>
            <person name="Moore M.J."/>
            <person name="Landis J.B."/>
            <person name="Lin N."/>
            <person name="Zhang H."/>
            <person name="Zhang X."/>
            <person name="Huang J."/>
            <person name="Zhang X."/>
            <person name="Sun H."/>
            <person name="Wang H."/>
        </authorList>
    </citation>
    <scope>NUCLEOTIDE SEQUENCE [LARGE SCALE GENOMIC DNA]</scope>
    <source>
        <strain evidence="1">TB1705</strain>
        <tissue evidence="1">Leaf</tissue>
    </source>
</reference>
<dbReference type="EMBL" id="JACGCM010002039">
    <property type="protein sequence ID" value="KAF6145681.1"/>
    <property type="molecule type" value="Genomic_DNA"/>
</dbReference>
<dbReference type="Proteomes" id="UP000541444">
    <property type="component" value="Unassembled WGS sequence"/>
</dbReference>
<accession>A0A7J7LSN9</accession>
<comment type="caution">
    <text evidence="1">The sequence shown here is derived from an EMBL/GenBank/DDBJ whole genome shotgun (WGS) entry which is preliminary data.</text>
</comment>
<keyword evidence="2" id="KW-1185">Reference proteome</keyword>
<organism evidence="1 2">
    <name type="scientific">Kingdonia uniflora</name>
    <dbReference type="NCBI Taxonomy" id="39325"/>
    <lineage>
        <taxon>Eukaryota</taxon>
        <taxon>Viridiplantae</taxon>
        <taxon>Streptophyta</taxon>
        <taxon>Embryophyta</taxon>
        <taxon>Tracheophyta</taxon>
        <taxon>Spermatophyta</taxon>
        <taxon>Magnoliopsida</taxon>
        <taxon>Ranunculales</taxon>
        <taxon>Circaeasteraceae</taxon>
        <taxon>Kingdonia</taxon>
    </lineage>
</organism>
<protein>
    <submittedName>
        <fullName evidence="1">Uncharacterized protein</fullName>
    </submittedName>
</protein>
<gene>
    <name evidence="1" type="ORF">GIB67_002775</name>
</gene>
<proteinExistence type="predicted"/>
<dbReference type="AlphaFoldDB" id="A0A7J7LSN9"/>
<sequence length="70" mass="8189">AASTSICGFFRRPTVIISTIYNQYSKLQNEIYFTKEIDISSDKTYELRIQKRIVMAMKKDVELGKRSSYL</sequence>
<evidence type="ECO:0000313" key="1">
    <source>
        <dbReference type="EMBL" id="KAF6145681.1"/>
    </source>
</evidence>
<evidence type="ECO:0000313" key="2">
    <source>
        <dbReference type="Proteomes" id="UP000541444"/>
    </source>
</evidence>
<name>A0A7J7LSN9_9MAGN</name>